<dbReference type="Pfam" id="PF00106">
    <property type="entry name" value="adh_short"/>
    <property type="match status" value="1"/>
</dbReference>
<dbReference type="Gene3D" id="3.40.50.720">
    <property type="entry name" value="NAD(P)-binding Rossmann-like Domain"/>
    <property type="match status" value="1"/>
</dbReference>
<dbReference type="CDD" id="cd05233">
    <property type="entry name" value="SDR_c"/>
    <property type="match status" value="1"/>
</dbReference>
<dbReference type="Proteomes" id="UP001500841">
    <property type="component" value="Unassembled WGS sequence"/>
</dbReference>
<dbReference type="InterPro" id="IPR002347">
    <property type="entry name" value="SDR_fam"/>
</dbReference>
<sequence length="234" mass="25416">MKSALITGATKGMGRAIAIAFATEGVNLAINSRNADDLATFKTELLQINPAIKIFTAVADGSKREELLQFAEGARRELGQISIIVNNLGMYKYSKILDDEQGLFGKMIDTNLMPAYELYRFFGKEMIATGRGHIFNICSVASLNPVVEAGIYSVTKAALLSLTNTMRLEMQEHGIKVTAVIPGSTLTDSWKGQQVDKDLMVLPEDIASAIINIYKMSVGANVDQIIIKPAKGQL</sequence>
<evidence type="ECO:0000313" key="5">
    <source>
        <dbReference type="Proteomes" id="UP001500841"/>
    </source>
</evidence>
<accession>A0ABP7WS81</accession>
<proteinExistence type="inferred from homology"/>
<dbReference type="InterPro" id="IPR020904">
    <property type="entry name" value="Sc_DH/Rdtase_CS"/>
</dbReference>
<dbReference type="EMBL" id="BAABCV010000006">
    <property type="protein sequence ID" value="GAA4095454.1"/>
    <property type="molecule type" value="Genomic_DNA"/>
</dbReference>
<dbReference type="PRINTS" id="PR00081">
    <property type="entry name" value="GDHRDH"/>
</dbReference>
<dbReference type="InterPro" id="IPR036291">
    <property type="entry name" value="NAD(P)-bd_dom_sf"/>
</dbReference>
<dbReference type="RefSeq" id="WP_345103134.1">
    <property type="nucleotide sequence ID" value="NZ_BAABCV010000006.1"/>
</dbReference>
<keyword evidence="5" id="KW-1185">Reference proteome</keyword>
<dbReference type="PANTHER" id="PTHR43669:SF3">
    <property type="entry name" value="ALCOHOL DEHYDROGENASE, PUTATIVE (AFU_ORTHOLOGUE AFUA_3G03445)-RELATED"/>
    <property type="match status" value="1"/>
</dbReference>
<keyword evidence="2" id="KW-0560">Oxidoreductase</keyword>
<reference evidence="5" key="1">
    <citation type="journal article" date="2019" name="Int. J. Syst. Evol. Microbiol.">
        <title>The Global Catalogue of Microorganisms (GCM) 10K type strain sequencing project: providing services to taxonomists for standard genome sequencing and annotation.</title>
        <authorList>
            <consortium name="The Broad Institute Genomics Platform"/>
            <consortium name="The Broad Institute Genome Sequencing Center for Infectious Disease"/>
            <person name="Wu L."/>
            <person name="Ma J."/>
        </authorList>
    </citation>
    <scope>NUCLEOTIDE SEQUENCE [LARGE SCALE GENOMIC DNA]</scope>
    <source>
        <strain evidence="5">JCM 17085</strain>
    </source>
</reference>
<protein>
    <submittedName>
        <fullName evidence="4">3-ketoacyl-ACP reductase</fullName>
    </submittedName>
</protein>
<evidence type="ECO:0000256" key="1">
    <source>
        <dbReference type="ARBA" id="ARBA00006484"/>
    </source>
</evidence>
<comment type="caution">
    <text evidence="4">The sequence shown here is derived from an EMBL/GenBank/DDBJ whole genome shotgun (WGS) entry which is preliminary data.</text>
</comment>
<dbReference type="SUPFAM" id="SSF51735">
    <property type="entry name" value="NAD(P)-binding Rossmann-fold domains"/>
    <property type="match status" value="1"/>
</dbReference>
<dbReference type="PANTHER" id="PTHR43669">
    <property type="entry name" value="5-KETO-D-GLUCONATE 5-REDUCTASE"/>
    <property type="match status" value="1"/>
</dbReference>
<gene>
    <name evidence="4" type="ORF">GCM10022392_18090</name>
</gene>
<organism evidence="4 5">
    <name type="scientific">Mucilaginibacter panaciglaebae</name>
    <dbReference type="NCBI Taxonomy" id="502331"/>
    <lineage>
        <taxon>Bacteria</taxon>
        <taxon>Pseudomonadati</taxon>
        <taxon>Bacteroidota</taxon>
        <taxon>Sphingobacteriia</taxon>
        <taxon>Sphingobacteriales</taxon>
        <taxon>Sphingobacteriaceae</taxon>
        <taxon>Mucilaginibacter</taxon>
    </lineage>
</organism>
<dbReference type="PROSITE" id="PS00061">
    <property type="entry name" value="ADH_SHORT"/>
    <property type="match status" value="1"/>
</dbReference>
<name>A0ABP7WS81_9SPHI</name>
<evidence type="ECO:0000256" key="3">
    <source>
        <dbReference type="RuleBase" id="RU000363"/>
    </source>
</evidence>
<dbReference type="PRINTS" id="PR00080">
    <property type="entry name" value="SDRFAMILY"/>
</dbReference>
<comment type="similarity">
    <text evidence="1 3">Belongs to the short-chain dehydrogenases/reductases (SDR) family.</text>
</comment>
<evidence type="ECO:0000256" key="2">
    <source>
        <dbReference type="ARBA" id="ARBA00023002"/>
    </source>
</evidence>
<evidence type="ECO:0000313" key="4">
    <source>
        <dbReference type="EMBL" id="GAA4095454.1"/>
    </source>
</evidence>